<reference evidence="1" key="1">
    <citation type="submission" date="2014-11" db="EMBL/GenBank/DDBJ databases">
        <authorList>
            <person name="Amaro Gonzalez C."/>
        </authorList>
    </citation>
    <scope>NUCLEOTIDE SEQUENCE</scope>
</reference>
<sequence length="58" mass="6590">MYSPLGRLLKIQTFSQKLHTFQSSENRINVCALKDHCSWKADQCTHTLIVVIKGSSLL</sequence>
<protein>
    <submittedName>
        <fullName evidence="1">Uncharacterized protein</fullName>
    </submittedName>
</protein>
<organism evidence="1">
    <name type="scientific">Anguilla anguilla</name>
    <name type="common">European freshwater eel</name>
    <name type="synonym">Muraena anguilla</name>
    <dbReference type="NCBI Taxonomy" id="7936"/>
    <lineage>
        <taxon>Eukaryota</taxon>
        <taxon>Metazoa</taxon>
        <taxon>Chordata</taxon>
        <taxon>Craniata</taxon>
        <taxon>Vertebrata</taxon>
        <taxon>Euteleostomi</taxon>
        <taxon>Actinopterygii</taxon>
        <taxon>Neopterygii</taxon>
        <taxon>Teleostei</taxon>
        <taxon>Anguilliformes</taxon>
        <taxon>Anguillidae</taxon>
        <taxon>Anguilla</taxon>
    </lineage>
</organism>
<name>A0A0E9Q8B9_ANGAN</name>
<reference evidence="1" key="2">
    <citation type="journal article" date="2015" name="Fish Shellfish Immunol.">
        <title>Early steps in the European eel (Anguilla anguilla)-Vibrio vulnificus interaction in the gills: Role of the RtxA13 toxin.</title>
        <authorList>
            <person name="Callol A."/>
            <person name="Pajuelo D."/>
            <person name="Ebbesson L."/>
            <person name="Teles M."/>
            <person name="MacKenzie S."/>
            <person name="Amaro C."/>
        </authorList>
    </citation>
    <scope>NUCLEOTIDE SEQUENCE</scope>
</reference>
<evidence type="ECO:0000313" key="1">
    <source>
        <dbReference type="EMBL" id="JAH12595.1"/>
    </source>
</evidence>
<dbReference type="EMBL" id="GBXM01095982">
    <property type="protein sequence ID" value="JAH12595.1"/>
    <property type="molecule type" value="Transcribed_RNA"/>
</dbReference>
<proteinExistence type="predicted"/>
<accession>A0A0E9Q8B9</accession>
<dbReference type="AlphaFoldDB" id="A0A0E9Q8B9"/>